<evidence type="ECO:0000313" key="13">
    <source>
        <dbReference type="Proteomes" id="UP000285832"/>
    </source>
</evidence>
<evidence type="ECO:0000313" key="10">
    <source>
        <dbReference type="EMBL" id="RHJ63066.1"/>
    </source>
</evidence>
<keyword evidence="7" id="KW-0139">CF(1)</keyword>
<evidence type="ECO:0000313" key="12">
    <source>
        <dbReference type="Proteomes" id="UP000284902"/>
    </source>
</evidence>
<evidence type="ECO:0000256" key="3">
    <source>
        <dbReference type="ARBA" id="ARBA00022781"/>
    </source>
</evidence>
<keyword evidence="5 7" id="KW-0472">Membrane</keyword>
<dbReference type="GeneID" id="77333118"/>
<evidence type="ECO:0000256" key="5">
    <source>
        <dbReference type="ARBA" id="ARBA00023136"/>
    </source>
</evidence>
<comment type="similarity">
    <text evidence="7">Belongs to the ATPase delta chain family.</text>
</comment>
<evidence type="ECO:0000256" key="6">
    <source>
        <dbReference type="ARBA" id="ARBA00023310"/>
    </source>
</evidence>
<dbReference type="GO" id="GO:0016787">
    <property type="term" value="F:hydrolase activity"/>
    <property type="evidence" value="ECO:0007669"/>
    <property type="project" value="UniProtKB-KW"/>
</dbReference>
<comment type="subcellular location">
    <subcellularLocation>
        <location evidence="7">Cell membrane</location>
        <topology evidence="7">Peripheral membrane protein</topology>
    </subcellularLocation>
    <subcellularLocation>
        <location evidence="1">Membrane</location>
    </subcellularLocation>
</comment>
<name>A0A3E4LSD7_9FIRM</name>
<dbReference type="PRINTS" id="PR00125">
    <property type="entry name" value="ATPASEDELTA"/>
</dbReference>
<proteinExistence type="inferred from homology"/>
<dbReference type="EMBL" id="QRHG01000005">
    <property type="protein sequence ID" value="RHF62530.1"/>
    <property type="molecule type" value="Genomic_DNA"/>
</dbReference>
<evidence type="ECO:0000313" key="9">
    <source>
        <dbReference type="EMBL" id="RHF62530.1"/>
    </source>
</evidence>
<evidence type="ECO:0000313" key="8">
    <source>
        <dbReference type="EMBL" id="RGK40216.1"/>
    </source>
</evidence>
<dbReference type="Proteomes" id="UP000285832">
    <property type="component" value="Unassembled WGS sequence"/>
</dbReference>
<dbReference type="EMBL" id="QSQN01000015">
    <property type="protein sequence ID" value="RGK40216.1"/>
    <property type="molecule type" value="Genomic_DNA"/>
</dbReference>
<keyword evidence="3 7" id="KW-0375">Hydrogen ion transport</keyword>
<sequence>MKIQTSKSQIYCPVAAVRYARVLYEVNVPAEAVQKTREIFSEVPQLHDIFVNPTIDLKKKMTVIDKVFPEEIRNFLKVVCKYQRMDLIEDIFAAYDRYCDEQNQVLNAVLTCTVPPSEEQKKGMEAFLCKKYGAKKAKIEVCQDQALLGGFILRVGSDEYDWSMKGRLNRLEQRLTWR</sequence>
<dbReference type="GO" id="GO:0045259">
    <property type="term" value="C:proton-transporting ATP synthase complex"/>
    <property type="evidence" value="ECO:0007669"/>
    <property type="project" value="UniProtKB-KW"/>
</dbReference>
<comment type="function">
    <text evidence="7">F(1)F(0) ATP synthase produces ATP from ADP in the presence of a proton or sodium gradient. F-type ATPases consist of two structural domains, F(1) containing the extramembraneous catalytic core and F(0) containing the membrane proton channel, linked together by a central stalk and a peripheral stalk. During catalysis, ATP synthesis in the catalytic domain of F(1) is coupled via a rotary mechanism of the central stalk subunits to proton translocation.</text>
</comment>
<organism evidence="8 11">
    <name type="scientific">[Ruminococcus] lactaris</name>
    <dbReference type="NCBI Taxonomy" id="46228"/>
    <lineage>
        <taxon>Bacteria</taxon>
        <taxon>Bacillati</taxon>
        <taxon>Bacillota</taxon>
        <taxon>Clostridia</taxon>
        <taxon>Lachnospirales</taxon>
        <taxon>Lachnospiraceae</taxon>
        <taxon>Mediterraneibacter</taxon>
    </lineage>
</organism>
<dbReference type="InterPro" id="IPR026015">
    <property type="entry name" value="ATP_synth_OSCP/delta_N_sf"/>
</dbReference>
<comment type="function">
    <text evidence="7">This protein is part of the stalk that links CF(0) to CF(1). It either transmits conformational changes from CF(0) to CF(1) or is implicated in proton conduction.</text>
</comment>
<dbReference type="Pfam" id="PF00213">
    <property type="entry name" value="OSCP"/>
    <property type="match status" value="1"/>
</dbReference>
<dbReference type="EMBL" id="QRMI01000006">
    <property type="protein sequence ID" value="RHJ63066.1"/>
    <property type="molecule type" value="Genomic_DNA"/>
</dbReference>
<dbReference type="HAMAP" id="MF_01416">
    <property type="entry name" value="ATP_synth_delta_bact"/>
    <property type="match status" value="1"/>
</dbReference>
<keyword evidence="4 7" id="KW-0406">Ion transport</keyword>
<dbReference type="Proteomes" id="UP000284902">
    <property type="component" value="Unassembled WGS sequence"/>
</dbReference>
<keyword evidence="6 7" id="KW-0066">ATP synthesis</keyword>
<reference evidence="11 12" key="1">
    <citation type="submission" date="2018-08" db="EMBL/GenBank/DDBJ databases">
        <title>A genome reference for cultivated species of the human gut microbiota.</title>
        <authorList>
            <person name="Zou Y."/>
            <person name="Xue W."/>
            <person name="Luo G."/>
        </authorList>
    </citation>
    <scope>NUCLEOTIDE SEQUENCE [LARGE SCALE GENOMIC DNA]</scope>
    <source>
        <strain evidence="10 13">AM09-9</strain>
        <strain evidence="9 12">AM25-1LB</strain>
        <strain evidence="8 11">TF11-7</strain>
    </source>
</reference>
<keyword evidence="2 7" id="KW-0813">Transport</keyword>
<dbReference type="InterPro" id="IPR000711">
    <property type="entry name" value="ATPase_OSCP/dsu"/>
</dbReference>
<dbReference type="GO" id="GO:0046933">
    <property type="term" value="F:proton-transporting ATP synthase activity, rotational mechanism"/>
    <property type="evidence" value="ECO:0007669"/>
    <property type="project" value="UniProtKB-UniRule"/>
</dbReference>
<evidence type="ECO:0000256" key="1">
    <source>
        <dbReference type="ARBA" id="ARBA00004370"/>
    </source>
</evidence>
<comment type="caution">
    <text evidence="8">The sequence shown here is derived from an EMBL/GenBank/DDBJ whole genome shotgun (WGS) entry which is preliminary data.</text>
</comment>
<evidence type="ECO:0000256" key="7">
    <source>
        <dbReference type="HAMAP-Rule" id="MF_01416"/>
    </source>
</evidence>
<dbReference type="Gene3D" id="1.10.520.20">
    <property type="entry name" value="N-terminal domain of the delta subunit of the F1F0-ATP synthase"/>
    <property type="match status" value="1"/>
</dbReference>
<dbReference type="NCBIfam" id="TIGR01145">
    <property type="entry name" value="ATP_synt_delta"/>
    <property type="match status" value="1"/>
</dbReference>
<dbReference type="RefSeq" id="WP_005611001.1">
    <property type="nucleotide sequence ID" value="NZ_CABKOA010000018.1"/>
</dbReference>
<accession>A0A3E4LSD7</accession>
<evidence type="ECO:0000313" key="11">
    <source>
        <dbReference type="Proteomes" id="UP000260793"/>
    </source>
</evidence>
<protein>
    <recommendedName>
        <fullName evidence="7">ATP synthase subunit delta</fullName>
    </recommendedName>
    <alternativeName>
        <fullName evidence="7">ATP synthase F(1) sector subunit delta</fullName>
    </alternativeName>
    <alternativeName>
        <fullName evidence="7">F-type ATPase subunit delta</fullName>
        <shortName evidence="7">F-ATPase subunit delta</shortName>
    </alternativeName>
</protein>
<keyword evidence="7" id="KW-1003">Cell membrane</keyword>
<dbReference type="GO" id="GO:0005886">
    <property type="term" value="C:plasma membrane"/>
    <property type="evidence" value="ECO:0007669"/>
    <property type="project" value="UniProtKB-SubCell"/>
</dbReference>
<dbReference type="PANTHER" id="PTHR11910">
    <property type="entry name" value="ATP SYNTHASE DELTA CHAIN"/>
    <property type="match status" value="1"/>
</dbReference>
<evidence type="ECO:0000256" key="4">
    <source>
        <dbReference type="ARBA" id="ARBA00023065"/>
    </source>
</evidence>
<evidence type="ECO:0000256" key="2">
    <source>
        <dbReference type="ARBA" id="ARBA00022448"/>
    </source>
</evidence>
<dbReference type="AlphaFoldDB" id="A0A3E4LSD7"/>
<keyword evidence="8" id="KW-0378">Hydrolase</keyword>
<dbReference type="Proteomes" id="UP000260793">
    <property type="component" value="Unassembled WGS sequence"/>
</dbReference>
<dbReference type="SUPFAM" id="SSF47928">
    <property type="entry name" value="N-terminal domain of the delta subunit of the F1F0-ATP synthase"/>
    <property type="match status" value="1"/>
</dbReference>
<gene>
    <name evidence="7 8" type="primary">atpH</name>
    <name evidence="10" type="ORF">DW116_03830</name>
    <name evidence="9" type="ORF">DW672_03000</name>
    <name evidence="8" type="ORF">DXD17_06950</name>
</gene>